<reference evidence="1 2" key="1">
    <citation type="submission" date="2021-06" db="EMBL/GenBank/DDBJ databases">
        <authorList>
            <person name="Palmer J.M."/>
        </authorList>
    </citation>
    <scope>NUCLEOTIDE SEQUENCE [LARGE SCALE GENOMIC DNA]</scope>
    <source>
        <strain evidence="1 2">XC_2019</strain>
        <tissue evidence="1">Muscle</tissue>
    </source>
</reference>
<organism evidence="1 2">
    <name type="scientific">Xenoophorus captivus</name>
    <dbReference type="NCBI Taxonomy" id="1517983"/>
    <lineage>
        <taxon>Eukaryota</taxon>
        <taxon>Metazoa</taxon>
        <taxon>Chordata</taxon>
        <taxon>Craniata</taxon>
        <taxon>Vertebrata</taxon>
        <taxon>Euteleostomi</taxon>
        <taxon>Actinopterygii</taxon>
        <taxon>Neopterygii</taxon>
        <taxon>Teleostei</taxon>
        <taxon>Neoteleostei</taxon>
        <taxon>Acanthomorphata</taxon>
        <taxon>Ovalentaria</taxon>
        <taxon>Atherinomorphae</taxon>
        <taxon>Cyprinodontiformes</taxon>
        <taxon>Goodeidae</taxon>
        <taxon>Xenoophorus</taxon>
    </lineage>
</organism>
<proteinExistence type="predicted"/>
<sequence>MHLENDLNNKPCISMLYYLLKDRTLFMLWLLHVIYISSHKYHIHPFLARPLCYILEPIVAHESKRLPTLALDLDSADPIGFLWDSGLGKVQYSRFIAAVP</sequence>
<keyword evidence="2" id="KW-1185">Reference proteome</keyword>
<dbReference type="EMBL" id="JAHRIN010009531">
    <property type="protein sequence ID" value="MEQ2194677.1"/>
    <property type="molecule type" value="Genomic_DNA"/>
</dbReference>
<evidence type="ECO:0000313" key="2">
    <source>
        <dbReference type="Proteomes" id="UP001434883"/>
    </source>
</evidence>
<name>A0ABV0QH00_9TELE</name>
<dbReference type="Proteomes" id="UP001434883">
    <property type="component" value="Unassembled WGS sequence"/>
</dbReference>
<protein>
    <submittedName>
        <fullName evidence="1">Uncharacterized protein</fullName>
    </submittedName>
</protein>
<comment type="caution">
    <text evidence="1">The sequence shown here is derived from an EMBL/GenBank/DDBJ whole genome shotgun (WGS) entry which is preliminary data.</text>
</comment>
<gene>
    <name evidence="1" type="ORF">XENOCAPTIV_001343</name>
</gene>
<evidence type="ECO:0000313" key="1">
    <source>
        <dbReference type="EMBL" id="MEQ2194677.1"/>
    </source>
</evidence>
<accession>A0ABV0QH00</accession>